<keyword evidence="3" id="KW-1185">Reference proteome</keyword>
<sequence>MKNFLKLLGITIINILLCLTVSAQQKFTEGKMIVDEISFEVSFPKTESIVVSSRLPKYKDGYPLPQSPTPPLPIRRGDMEVDTLIDRKIIYEALKEKLDKLKANSEKITIRYVFGQDGNVLDISSYSLPKNTLTPKELAVIDKRLRKEVKATFKGREYLEHPVIFYGREIRF</sequence>
<comment type="caution">
    <text evidence="2">The sequence shown here is derived from an EMBL/GenBank/DDBJ whole genome shotgun (WGS) entry which is preliminary data.</text>
</comment>
<evidence type="ECO:0000313" key="2">
    <source>
        <dbReference type="EMBL" id="MFC3198142.1"/>
    </source>
</evidence>
<proteinExistence type="predicted"/>
<dbReference type="EMBL" id="JBHRTA010000031">
    <property type="protein sequence ID" value="MFC3198142.1"/>
    <property type="molecule type" value="Genomic_DNA"/>
</dbReference>
<protein>
    <recommendedName>
        <fullName evidence="4">TonB C-terminal domain-containing protein</fullName>
    </recommendedName>
</protein>
<dbReference type="RefSeq" id="WP_379022521.1">
    <property type="nucleotide sequence ID" value="NZ_JBHRTA010000031.1"/>
</dbReference>
<reference evidence="3" key="1">
    <citation type="journal article" date="2019" name="Int. J. Syst. Evol. Microbiol.">
        <title>The Global Catalogue of Microorganisms (GCM) 10K type strain sequencing project: providing services to taxonomists for standard genome sequencing and annotation.</title>
        <authorList>
            <consortium name="The Broad Institute Genomics Platform"/>
            <consortium name="The Broad Institute Genome Sequencing Center for Infectious Disease"/>
            <person name="Wu L."/>
            <person name="Ma J."/>
        </authorList>
    </citation>
    <scope>NUCLEOTIDE SEQUENCE [LARGE SCALE GENOMIC DNA]</scope>
    <source>
        <strain evidence="3">KCTC 52416</strain>
    </source>
</reference>
<keyword evidence="1" id="KW-0732">Signal</keyword>
<evidence type="ECO:0000313" key="3">
    <source>
        <dbReference type="Proteomes" id="UP001595526"/>
    </source>
</evidence>
<feature type="signal peptide" evidence="1">
    <location>
        <begin position="1"/>
        <end position="23"/>
    </location>
</feature>
<accession>A0ABV7JM20</accession>
<organism evidence="2 3">
    <name type="scientific">Parapedobacter deserti</name>
    <dbReference type="NCBI Taxonomy" id="1912957"/>
    <lineage>
        <taxon>Bacteria</taxon>
        <taxon>Pseudomonadati</taxon>
        <taxon>Bacteroidota</taxon>
        <taxon>Sphingobacteriia</taxon>
        <taxon>Sphingobacteriales</taxon>
        <taxon>Sphingobacteriaceae</taxon>
        <taxon>Parapedobacter</taxon>
    </lineage>
</organism>
<dbReference type="Proteomes" id="UP001595526">
    <property type="component" value="Unassembled WGS sequence"/>
</dbReference>
<feature type="chain" id="PRO_5045101567" description="TonB C-terminal domain-containing protein" evidence="1">
    <location>
        <begin position="24"/>
        <end position="172"/>
    </location>
</feature>
<evidence type="ECO:0008006" key="4">
    <source>
        <dbReference type="Google" id="ProtNLM"/>
    </source>
</evidence>
<evidence type="ECO:0000256" key="1">
    <source>
        <dbReference type="SAM" id="SignalP"/>
    </source>
</evidence>
<name>A0ABV7JM20_9SPHI</name>
<gene>
    <name evidence="2" type="ORF">ACFOET_11020</name>
</gene>